<dbReference type="Gene3D" id="1.10.760.10">
    <property type="entry name" value="Cytochrome c-like domain"/>
    <property type="match status" value="2"/>
</dbReference>
<dbReference type="InterPro" id="IPR002327">
    <property type="entry name" value="Cyt_c_1A/1B"/>
</dbReference>
<feature type="signal peptide" evidence="7">
    <location>
        <begin position="1"/>
        <end position="23"/>
    </location>
</feature>
<dbReference type="Proteomes" id="UP000198634">
    <property type="component" value="Unassembled WGS sequence"/>
</dbReference>
<evidence type="ECO:0000256" key="2">
    <source>
        <dbReference type="ARBA" id="ARBA00022617"/>
    </source>
</evidence>
<dbReference type="Pfam" id="PF00034">
    <property type="entry name" value="Cytochrom_C"/>
    <property type="match status" value="2"/>
</dbReference>
<dbReference type="InterPro" id="IPR009056">
    <property type="entry name" value="Cyt_c-like_dom"/>
</dbReference>
<organism evidence="9 10">
    <name type="scientific">Thalassovita taeanensis</name>
    <dbReference type="NCBI Taxonomy" id="657014"/>
    <lineage>
        <taxon>Bacteria</taxon>
        <taxon>Pseudomonadati</taxon>
        <taxon>Pseudomonadota</taxon>
        <taxon>Alphaproteobacteria</taxon>
        <taxon>Rhodobacterales</taxon>
        <taxon>Roseobacteraceae</taxon>
        <taxon>Thalassovita</taxon>
    </lineage>
</organism>
<dbReference type="PRINTS" id="PR00604">
    <property type="entry name" value="CYTCHRMECIAB"/>
</dbReference>
<dbReference type="GO" id="GO:0046872">
    <property type="term" value="F:metal ion binding"/>
    <property type="evidence" value="ECO:0007669"/>
    <property type="project" value="UniProtKB-KW"/>
</dbReference>
<evidence type="ECO:0000256" key="6">
    <source>
        <dbReference type="PROSITE-ProRule" id="PRU00433"/>
    </source>
</evidence>
<evidence type="ECO:0000259" key="8">
    <source>
        <dbReference type="PROSITE" id="PS51007"/>
    </source>
</evidence>
<evidence type="ECO:0000256" key="4">
    <source>
        <dbReference type="ARBA" id="ARBA00022982"/>
    </source>
</evidence>
<gene>
    <name evidence="9" type="ORF">SAMN04488092_12016</name>
</gene>
<dbReference type="RefSeq" id="WP_090271265.1">
    <property type="nucleotide sequence ID" value="NZ_FOEP01000020.1"/>
</dbReference>
<feature type="domain" description="Cytochrome c" evidence="8">
    <location>
        <begin position="56"/>
        <end position="144"/>
    </location>
</feature>
<evidence type="ECO:0000256" key="7">
    <source>
        <dbReference type="SAM" id="SignalP"/>
    </source>
</evidence>
<dbReference type="PANTHER" id="PTHR11961">
    <property type="entry name" value="CYTOCHROME C"/>
    <property type="match status" value="1"/>
</dbReference>
<keyword evidence="4" id="KW-0249">Electron transport</keyword>
<accession>A0A1H9KQQ8</accession>
<dbReference type="PROSITE" id="PS51007">
    <property type="entry name" value="CYTC"/>
    <property type="match status" value="2"/>
</dbReference>
<dbReference type="EMBL" id="FOEP01000020">
    <property type="protein sequence ID" value="SER01506.1"/>
    <property type="molecule type" value="Genomic_DNA"/>
</dbReference>
<feature type="domain" description="Cytochrome c" evidence="8">
    <location>
        <begin position="249"/>
        <end position="352"/>
    </location>
</feature>
<protein>
    <submittedName>
        <fullName evidence="9">Sulfur dehydrogenase subunit SoxD</fullName>
    </submittedName>
</protein>
<name>A0A1H9KQQ8_9RHOB</name>
<evidence type="ECO:0000256" key="3">
    <source>
        <dbReference type="ARBA" id="ARBA00022723"/>
    </source>
</evidence>
<keyword evidence="2 6" id="KW-0349">Heme</keyword>
<feature type="chain" id="PRO_5009300985" evidence="7">
    <location>
        <begin position="24"/>
        <end position="353"/>
    </location>
</feature>
<evidence type="ECO:0000256" key="5">
    <source>
        <dbReference type="ARBA" id="ARBA00023004"/>
    </source>
</evidence>
<dbReference type="SUPFAM" id="SSF46626">
    <property type="entry name" value="Cytochrome c"/>
    <property type="match status" value="2"/>
</dbReference>
<evidence type="ECO:0000313" key="9">
    <source>
        <dbReference type="EMBL" id="SER01506.1"/>
    </source>
</evidence>
<keyword evidence="1" id="KW-0813">Transport</keyword>
<reference evidence="9 10" key="1">
    <citation type="submission" date="2016-10" db="EMBL/GenBank/DDBJ databases">
        <authorList>
            <person name="de Groot N.N."/>
        </authorList>
    </citation>
    <scope>NUCLEOTIDE SEQUENCE [LARGE SCALE GENOMIC DNA]</scope>
    <source>
        <strain evidence="9 10">DSM 22007</strain>
    </source>
</reference>
<evidence type="ECO:0000256" key="1">
    <source>
        <dbReference type="ARBA" id="ARBA00022448"/>
    </source>
</evidence>
<evidence type="ECO:0000313" key="10">
    <source>
        <dbReference type="Proteomes" id="UP000198634"/>
    </source>
</evidence>
<dbReference type="GO" id="GO:0020037">
    <property type="term" value="F:heme binding"/>
    <property type="evidence" value="ECO:0007669"/>
    <property type="project" value="InterPro"/>
</dbReference>
<dbReference type="InterPro" id="IPR036909">
    <property type="entry name" value="Cyt_c-like_dom_sf"/>
</dbReference>
<keyword evidence="5 6" id="KW-0408">Iron</keyword>
<dbReference type="STRING" id="657014.SAMN04488092_12016"/>
<keyword evidence="10" id="KW-1185">Reference proteome</keyword>
<proteinExistence type="predicted"/>
<dbReference type="GO" id="GO:0009055">
    <property type="term" value="F:electron transfer activity"/>
    <property type="evidence" value="ECO:0007669"/>
    <property type="project" value="InterPro"/>
</dbReference>
<sequence length="353" mass="38106">MSKYRKLVITTALAALVASPVLAEKLGLGRAALPEEVAAWNHDVRPDGLGLPEGTGSVEDGETIFSDNCAMCHGEFAEGVDNWPKLAGGMGTLDRDDPLKTVGSYWPYLSTTWDYINRSMPFGNAQTLTPDEVYAIVAYILYSNDMVDDDFVLSKETFLDVEMPNADGFIIDDRAETEYPQFSQAPCMENCKAEVKVTMRAAVLDVTPDVAGDEAAAEMAPAAEEEAAAEPVAAEPVVAEPVVVALDPELVDAGKKVFKKCKACHQVGEGAANKVGPQLNHLIGRTLGGEEGFKYSKTIVEMGEGGQVWTEEALAEFLSKPKSYIAKTKMSFAGLKKDKDIEAVTEYLKSFSQ</sequence>
<keyword evidence="7" id="KW-0732">Signal</keyword>
<dbReference type="OrthoDB" id="9779283at2"/>
<dbReference type="AlphaFoldDB" id="A0A1H9KQQ8"/>
<keyword evidence="3 6" id="KW-0479">Metal-binding</keyword>